<dbReference type="PANTHER" id="PTHR43289">
    <property type="entry name" value="MITOGEN-ACTIVATED PROTEIN KINASE KINASE KINASE 20-RELATED"/>
    <property type="match status" value="1"/>
</dbReference>
<dbReference type="PROSITE" id="PS00107">
    <property type="entry name" value="PROTEIN_KINASE_ATP"/>
    <property type="match status" value="1"/>
</dbReference>
<protein>
    <submittedName>
        <fullName evidence="7">Protein kinase</fullName>
    </submittedName>
</protein>
<feature type="domain" description="Protein kinase" evidence="6">
    <location>
        <begin position="4"/>
        <end position="309"/>
    </location>
</feature>
<dbReference type="AlphaFoldDB" id="A0AAE2SEF9"/>
<dbReference type="InterPro" id="IPR000719">
    <property type="entry name" value="Prot_kinase_dom"/>
</dbReference>
<keyword evidence="4 5" id="KW-0067">ATP-binding</keyword>
<comment type="caution">
    <text evidence="7">The sequence shown here is derived from an EMBL/GenBank/DDBJ whole genome shotgun (WGS) entry which is preliminary data.</text>
</comment>
<dbReference type="Pfam" id="PF00069">
    <property type="entry name" value="Pkinase"/>
    <property type="match status" value="1"/>
</dbReference>
<organism evidence="7 8">
    <name type="scientific">Oceaniferula flava</name>
    <dbReference type="NCBI Taxonomy" id="2800421"/>
    <lineage>
        <taxon>Bacteria</taxon>
        <taxon>Pseudomonadati</taxon>
        <taxon>Verrucomicrobiota</taxon>
        <taxon>Verrucomicrobiia</taxon>
        <taxon>Verrucomicrobiales</taxon>
        <taxon>Verrucomicrobiaceae</taxon>
        <taxon>Oceaniferula</taxon>
    </lineage>
</organism>
<dbReference type="PROSITE" id="PS50011">
    <property type="entry name" value="PROTEIN_KINASE_DOM"/>
    <property type="match status" value="1"/>
</dbReference>
<evidence type="ECO:0000259" key="6">
    <source>
        <dbReference type="PROSITE" id="PS50011"/>
    </source>
</evidence>
<dbReference type="GO" id="GO:0005524">
    <property type="term" value="F:ATP binding"/>
    <property type="evidence" value="ECO:0007669"/>
    <property type="project" value="UniProtKB-UniRule"/>
</dbReference>
<gene>
    <name evidence="7" type="ORF">JIN83_10965</name>
</gene>
<dbReference type="InterPro" id="IPR011009">
    <property type="entry name" value="Kinase-like_dom_sf"/>
</dbReference>
<dbReference type="GO" id="GO:0004674">
    <property type="term" value="F:protein serine/threonine kinase activity"/>
    <property type="evidence" value="ECO:0007669"/>
    <property type="project" value="TreeGrafter"/>
</dbReference>
<keyword evidence="8" id="KW-1185">Reference proteome</keyword>
<feature type="binding site" evidence="5">
    <location>
        <position position="32"/>
    </location>
    <ligand>
        <name>ATP</name>
        <dbReference type="ChEBI" id="CHEBI:30616"/>
    </ligand>
</feature>
<dbReference type="PANTHER" id="PTHR43289:SF6">
    <property type="entry name" value="SERINE_THREONINE-PROTEIN KINASE NEKL-3"/>
    <property type="match status" value="1"/>
</dbReference>
<reference evidence="7" key="1">
    <citation type="submission" date="2021-01" db="EMBL/GenBank/DDBJ databases">
        <title>Modified the classification status of verrucomicrobia.</title>
        <authorList>
            <person name="Feng X."/>
        </authorList>
    </citation>
    <scope>NUCLEOTIDE SEQUENCE</scope>
    <source>
        <strain evidence="7">5K15</strain>
    </source>
</reference>
<dbReference type="InterPro" id="IPR017441">
    <property type="entry name" value="Protein_kinase_ATP_BS"/>
</dbReference>
<evidence type="ECO:0000313" key="8">
    <source>
        <dbReference type="Proteomes" id="UP000634206"/>
    </source>
</evidence>
<keyword evidence="1" id="KW-0808">Transferase</keyword>
<evidence type="ECO:0000256" key="5">
    <source>
        <dbReference type="PROSITE-ProRule" id="PRU10141"/>
    </source>
</evidence>
<accession>A0AAE2SEF9</accession>
<dbReference type="EMBL" id="JAENIG010000006">
    <property type="protein sequence ID" value="MBK1855482.1"/>
    <property type="molecule type" value="Genomic_DNA"/>
</dbReference>
<dbReference type="Proteomes" id="UP000634206">
    <property type="component" value="Unassembled WGS sequence"/>
</dbReference>
<dbReference type="Gene3D" id="1.10.510.10">
    <property type="entry name" value="Transferase(Phosphotransferase) domain 1"/>
    <property type="match status" value="1"/>
</dbReference>
<evidence type="ECO:0000256" key="3">
    <source>
        <dbReference type="ARBA" id="ARBA00022777"/>
    </source>
</evidence>
<dbReference type="RefSeq" id="WP_309490094.1">
    <property type="nucleotide sequence ID" value="NZ_JAENIG010000006.1"/>
</dbReference>
<name>A0AAE2SEF9_9BACT</name>
<proteinExistence type="predicted"/>
<evidence type="ECO:0000256" key="2">
    <source>
        <dbReference type="ARBA" id="ARBA00022741"/>
    </source>
</evidence>
<keyword evidence="3 7" id="KW-0418">Kinase</keyword>
<evidence type="ECO:0000256" key="1">
    <source>
        <dbReference type="ARBA" id="ARBA00022679"/>
    </source>
</evidence>
<dbReference type="SUPFAM" id="SSF56112">
    <property type="entry name" value="Protein kinase-like (PK-like)"/>
    <property type="match status" value="1"/>
</dbReference>
<evidence type="ECO:0000256" key="4">
    <source>
        <dbReference type="ARBA" id="ARBA00022840"/>
    </source>
</evidence>
<sequence length="444" mass="50294">MATYTEIKLIGRGGFGAVEEVKDEKDNRFARKTFAPSSTISAGFHDKLRKRFRREVLTQQELGGSEIIPVLDHDLSGSEPWFIMPLAEKTYTEEIADNKSAGSVEIEPIADILNSLQRLHDERYVHRDLNPNNILFHDGAWKLSDLGAVLPPSGQTMTLTEDTIIFTEKYCAPEQRQDFHNAQASADIYSFGCILHDLFGQYDRTPYAKHSATGGMGVIIEKCTDPKPDRRPSLKILRSLVLDTLFEEGGHCEVDDEEANKWLEKLDSVNDWIDADYDDFARFFATLDTEERTEGLENEWVYSLSTPFLTRLPSEALKKIVERGDGISSAIVEKYCYWAASTRFLFNFADSVCGRLTTIFDHGTPSDQALAFASLVQLAESHNRWYIMRCVVRRSKEDVIDSGLAKRMAIELMTEELEWSFKRCVLTIKEEPSSLSPALAKICD</sequence>
<keyword evidence="2 5" id="KW-0547">Nucleotide-binding</keyword>
<evidence type="ECO:0000313" key="7">
    <source>
        <dbReference type="EMBL" id="MBK1855482.1"/>
    </source>
</evidence>